<dbReference type="EMBL" id="FJVC01000554">
    <property type="protein sequence ID" value="CZT52174.1"/>
    <property type="molecule type" value="Genomic_DNA"/>
</dbReference>
<gene>
    <name evidence="2" type="ORF">RSE6_13440</name>
</gene>
<evidence type="ECO:0000313" key="2">
    <source>
        <dbReference type="EMBL" id="CZT52174.1"/>
    </source>
</evidence>
<proteinExistence type="predicted"/>
<dbReference type="AlphaFoldDB" id="A0A1E1MSV5"/>
<feature type="compositionally biased region" description="Basic and acidic residues" evidence="1">
    <location>
        <begin position="100"/>
        <end position="113"/>
    </location>
</feature>
<evidence type="ECO:0000256" key="1">
    <source>
        <dbReference type="SAM" id="MobiDB-lite"/>
    </source>
</evidence>
<protein>
    <submittedName>
        <fullName evidence="2">Uncharacterized protein</fullName>
    </submittedName>
</protein>
<organism evidence="2 3">
    <name type="scientific">Rhynchosporium secalis</name>
    <name type="common">Barley scald fungus</name>
    <dbReference type="NCBI Taxonomy" id="38038"/>
    <lineage>
        <taxon>Eukaryota</taxon>
        <taxon>Fungi</taxon>
        <taxon>Dikarya</taxon>
        <taxon>Ascomycota</taxon>
        <taxon>Pezizomycotina</taxon>
        <taxon>Leotiomycetes</taxon>
        <taxon>Helotiales</taxon>
        <taxon>Ploettnerulaceae</taxon>
        <taxon>Rhynchosporium</taxon>
    </lineage>
</organism>
<keyword evidence="3" id="KW-1185">Reference proteome</keyword>
<evidence type="ECO:0000313" key="3">
    <source>
        <dbReference type="Proteomes" id="UP000177625"/>
    </source>
</evidence>
<feature type="compositionally biased region" description="Polar residues" evidence="1">
    <location>
        <begin position="83"/>
        <end position="93"/>
    </location>
</feature>
<dbReference type="Proteomes" id="UP000177625">
    <property type="component" value="Unassembled WGS sequence"/>
</dbReference>
<feature type="region of interest" description="Disordered" evidence="1">
    <location>
        <begin position="83"/>
        <end position="113"/>
    </location>
</feature>
<name>A0A1E1MSV5_RHYSE</name>
<accession>A0A1E1MSV5</accession>
<sequence length="113" mass="12664">MPNNSCGSLCVIWPTESDTELVKLYLSHRLVLFRKLSAESRLPGSSTAPVRICSELSNLLKGEITKQSAIHGFIRSAYTATRSPRNHYSSWNPDSAPGKLSEHQNKQIDHLTW</sequence>
<reference evidence="3" key="1">
    <citation type="submission" date="2016-03" db="EMBL/GenBank/DDBJ databases">
        <authorList>
            <person name="Guldener U."/>
        </authorList>
    </citation>
    <scope>NUCLEOTIDE SEQUENCE [LARGE SCALE GENOMIC DNA]</scope>
</reference>